<feature type="domain" description="C2H2-type" evidence="9">
    <location>
        <begin position="402"/>
        <end position="429"/>
    </location>
</feature>
<dbReference type="STRING" id="37001.A0A1A9X557"/>
<dbReference type="FunFam" id="3.30.160.60:FF:000870">
    <property type="entry name" value="zinc finger protein 197 isoform X1"/>
    <property type="match status" value="1"/>
</dbReference>
<keyword evidence="4 8" id="KW-0863">Zinc-finger</keyword>
<dbReference type="GO" id="GO:0000978">
    <property type="term" value="F:RNA polymerase II cis-regulatory region sequence-specific DNA binding"/>
    <property type="evidence" value="ECO:0007669"/>
    <property type="project" value="TreeGrafter"/>
</dbReference>
<dbReference type="PANTHER" id="PTHR24404">
    <property type="entry name" value="ZINC FINGER PROTEIN"/>
    <property type="match status" value="1"/>
</dbReference>
<dbReference type="GO" id="GO:0048598">
    <property type="term" value="P:embryonic morphogenesis"/>
    <property type="evidence" value="ECO:0007669"/>
    <property type="project" value="UniProtKB-ARBA"/>
</dbReference>
<keyword evidence="5" id="KW-0862">Zinc</keyword>
<keyword evidence="11" id="KW-1185">Reference proteome</keyword>
<reference evidence="11" key="1">
    <citation type="submission" date="2014-03" db="EMBL/GenBank/DDBJ databases">
        <authorList>
            <person name="Aksoy S."/>
            <person name="Warren W."/>
            <person name="Wilson R.K."/>
        </authorList>
    </citation>
    <scope>NUCLEOTIDE SEQUENCE [LARGE SCALE GENOMIC DNA]</scope>
    <source>
        <strain evidence="11">IAEA</strain>
    </source>
</reference>
<sequence length="454" mass="53042">MLKLLKPCDIYDNFKCGEIFCKTPTVYNVTCSLCGSKMHLEQFASHFQVQHLTLAEEELNLEELKRKRQAKLAKDDEWPDNIANKEEDPIDDPIKEEQSLVEEECIDEDQQFEDELLKREEDLSEGNEFILKIEVMEENALQRNEQELEKDPEELLLEVNTKDNIEIVNEQEKDWIIDEKRNENSGAEQEDSFDLTFPCEICKRSYSSKCSLQKHKYTIHNPNKVQKRSSKEPKIEHKCDECNEIFRSARDLRGHKWKHTGIFCDICGKPFTQTGNMMRHKIRHTGIKAHKCQECERSFFTDKELKSHMISHTGVMPVICEICGRRCRDRGVLTAHMRRHTGERPAKCEVCGKSFYSFHDLNVHAVTHTSERPFKCDICASTFQRKKALRVHKLLHTKDRKHICRVCGKGFAHSGGLNSHMRTHDAALEKQMFEIQPVIPIVIENRKNDNEPYN</sequence>
<dbReference type="GO" id="GO:0003700">
    <property type="term" value="F:DNA-binding transcription factor activity"/>
    <property type="evidence" value="ECO:0007669"/>
    <property type="project" value="TreeGrafter"/>
</dbReference>
<dbReference type="SUPFAM" id="SSF57667">
    <property type="entry name" value="beta-beta-alpha zinc fingers"/>
    <property type="match status" value="4"/>
</dbReference>
<evidence type="ECO:0000256" key="8">
    <source>
        <dbReference type="PROSITE-ProRule" id="PRU00042"/>
    </source>
</evidence>
<dbReference type="FunFam" id="3.30.160.60:FF:000446">
    <property type="entry name" value="Zinc finger protein"/>
    <property type="match status" value="1"/>
</dbReference>
<dbReference type="PROSITE" id="PS00028">
    <property type="entry name" value="ZINC_FINGER_C2H2_1"/>
    <property type="match status" value="8"/>
</dbReference>
<dbReference type="PROSITE" id="PS50157">
    <property type="entry name" value="ZINC_FINGER_C2H2_2"/>
    <property type="match status" value="8"/>
</dbReference>
<evidence type="ECO:0000256" key="2">
    <source>
        <dbReference type="ARBA" id="ARBA00022723"/>
    </source>
</evidence>
<evidence type="ECO:0000256" key="4">
    <source>
        <dbReference type="ARBA" id="ARBA00022771"/>
    </source>
</evidence>
<feature type="domain" description="C2H2-type" evidence="9">
    <location>
        <begin position="262"/>
        <end position="289"/>
    </location>
</feature>
<protein>
    <recommendedName>
        <fullName evidence="9">C2H2-type domain-containing protein</fullName>
    </recommendedName>
</protein>
<name>A0A1A9X557_9MUSC</name>
<keyword evidence="2" id="KW-0479">Metal-binding</keyword>
<dbReference type="GO" id="GO:0008270">
    <property type="term" value="F:zinc ion binding"/>
    <property type="evidence" value="ECO:0007669"/>
    <property type="project" value="UniProtKB-KW"/>
</dbReference>
<evidence type="ECO:0000256" key="7">
    <source>
        <dbReference type="ARBA" id="ARBA00023242"/>
    </source>
</evidence>
<comment type="subcellular location">
    <subcellularLocation>
        <location evidence="1">Nucleus</location>
    </subcellularLocation>
</comment>
<keyword evidence="3" id="KW-0677">Repeat</keyword>
<keyword evidence="6" id="KW-0238">DNA-binding</keyword>
<evidence type="ECO:0000256" key="3">
    <source>
        <dbReference type="ARBA" id="ARBA00022737"/>
    </source>
</evidence>
<dbReference type="FunFam" id="3.30.160.60:FF:000100">
    <property type="entry name" value="Zinc finger 45-like"/>
    <property type="match status" value="1"/>
</dbReference>
<dbReference type="FunFam" id="3.30.160.60:FF:000624">
    <property type="entry name" value="zinc finger protein 697"/>
    <property type="match status" value="1"/>
</dbReference>
<dbReference type="VEuPathDB" id="VectorBase:GBRI044613"/>
<feature type="domain" description="C2H2-type" evidence="9">
    <location>
        <begin position="318"/>
        <end position="345"/>
    </location>
</feature>
<evidence type="ECO:0000313" key="11">
    <source>
        <dbReference type="Proteomes" id="UP000091820"/>
    </source>
</evidence>
<evidence type="ECO:0000313" key="10">
    <source>
        <dbReference type="EnsemblMetazoa" id="GBRI044613-PA"/>
    </source>
</evidence>
<dbReference type="AlphaFoldDB" id="A0A1A9X557"/>
<dbReference type="FunFam" id="3.30.160.60:FF:003223">
    <property type="entry name" value="FI23536p1"/>
    <property type="match status" value="1"/>
</dbReference>
<dbReference type="GO" id="GO:0002009">
    <property type="term" value="P:morphogenesis of an epithelium"/>
    <property type="evidence" value="ECO:0007669"/>
    <property type="project" value="UniProtKB-ARBA"/>
</dbReference>
<dbReference type="InterPro" id="IPR036236">
    <property type="entry name" value="Znf_C2H2_sf"/>
</dbReference>
<dbReference type="Pfam" id="PF13912">
    <property type="entry name" value="zf-C2H2_6"/>
    <property type="match status" value="3"/>
</dbReference>
<proteinExistence type="predicted"/>
<evidence type="ECO:0000256" key="1">
    <source>
        <dbReference type="ARBA" id="ARBA00004123"/>
    </source>
</evidence>
<evidence type="ECO:0000256" key="5">
    <source>
        <dbReference type="ARBA" id="ARBA00022833"/>
    </source>
</evidence>
<accession>A0A1A9X557</accession>
<keyword evidence="7" id="KW-0539">Nucleus</keyword>
<dbReference type="Pfam" id="PF00096">
    <property type="entry name" value="zf-C2H2"/>
    <property type="match status" value="5"/>
</dbReference>
<dbReference type="Proteomes" id="UP000091820">
    <property type="component" value="Unassembled WGS sequence"/>
</dbReference>
<feature type="domain" description="C2H2-type" evidence="9">
    <location>
        <begin position="346"/>
        <end position="373"/>
    </location>
</feature>
<dbReference type="Gene3D" id="3.30.160.60">
    <property type="entry name" value="Classic Zinc Finger"/>
    <property type="match status" value="7"/>
</dbReference>
<dbReference type="InterPro" id="IPR013087">
    <property type="entry name" value="Znf_C2H2_type"/>
</dbReference>
<dbReference type="EnsemblMetazoa" id="GBRI044613-RA">
    <property type="protein sequence ID" value="GBRI044613-PA"/>
    <property type="gene ID" value="GBRI044613"/>
</dbReference>
<dbReference type="GO" id="GO:0005634">
    <property type="term" value="C:nucleus"/>
    <property type="evidence" value="ECO:0007669"/>
    <property type="project" value="UniProtKB-SubCell"/>
</dbReference>
<dbReference type="GO" id="GO:0006357">
    <property type="term" value="P:regulation of transcription by RNA polymerase II"/>
    <property type="evidence" value="ECO:0007669"/>
    <property type="project" value="TreeGrafter"/>
</dbReference>
<reference evidence="10" key="2">
    <citation type="submission" date="2020-05" db="UniProtKB">
        <authorList>
            <consortium name="EnsemblMetazoa"/>
        </authorList>
    </citation>
    <scope>IDENTIFICATION</scope>
    <source>
        <strain evidence="10">IAEA</strain>
    </source>
</reference>
<dbReference type="PANTHER" id="PTHR24404:SF110">
    <property type="entry name" value="C2H2-TYPE DOMAIN-CONTAINING PROTEIN"/>
    <property type="match status" value="1"/>
</dbReference>
<feature type="domain" description="C2H2-type" evidence="9">
    <location>
        <begin position="290"/>
        <end position="317"/>
    </location>
</feature>
<feature type="domain" description="C2H2-type" evidence="9">
    <location>
        <begin position="197"/>
        <end position="225"/>
    </location>
</feature>
<evidence type="ECO:0000256" key="6">
    <source>
        <dbReference type="ARBA" id="ARBA00023125"/>
    </source>
</evidence>
<feature type="domain" description="C2H2-type" evidence="9">
    <location>
        <begin position="237"/>
        <end position="261"/>
    </location>
</feature>
<evidence type="ECO:0000259" key="9">
    <source>
        <dbReference type="PROSITE" id="PS50157"/>
    </source>
</evidence>
<dbReference type="InterPro" id="IPR050589">
    <property type="entry name" value="Ikaros_C2H2-ZF"/>
</dbReference>
<feature type="domain" description="C2H2-type" evidence="9">
    <location>
        <begin position="374"/>
        <end position="401"/>
    </location>
</feature>
<organism evidence="10 11">
    <name type="scientific">Glossina brevipalpis</name>
    <dbReference type="NCBI Taxonomy" id="37001"/>
    <lineage>
        <taxon>Eukaryota</taxon>
        <taxon>Metazoa</taxon>
        <taxon>Ecdysozoa</taxon>
        <taxon>Arthropoda</taxon>
        <taxon>Hexapoda</taxon>
        <taxon>Insecta</taxon>
        <taxon>Pterygota</taxon>
        <taxon>Neoptera</taxon>
        <taxon>Endopterygota</taxon>
        <taxon>Diptera</taxon>
        <taxon>Brachycera</taxon>
        <taxon>Muscomorpha</taxon>
        <taxon>Hippoboscoidea</taxon>
        <taxon>Glossinidae</taxon>
        <taxon>Glossina</taxon>
    </lineage>
</organism>
<dbReference type="SMART" id="SM00355">
    <property type="entry name" value="ZnF_C2H2"/>
    <property type="match status" value="9"/>
</dbReference>